<proteinExistence type="predicted"/>
<name>A0A4Q0M8B8_9SPHI</name>
<dbReference type="RefSeq" id="WP_128769654.1">
    <property type="nucleotide sequence ID" value="NZ_RXOC01000007.1"/>
</dbReference>
<dbReference type="InterPro" id="IPR018490">
    <property type="entry name" value="cNMP-bd_dom_sf"/>
</dbReference>
<evidence type="ECO:0000313" key="2">
    <source>
        <dbReference type="Proteomes" id="UP000290848"/>
    </source>
</evidence>
<protein>
    <submittedName>
        <fullName evidence="1">Crp/Fnr family transcriptional regulator</fullName>
    </submittedName>
</protein>
<dbReference type="SUPFAM" id="SSF51206">
    <property type="entry name" value="cAMP-binding domain-like"/>
    <property type="match status" value="1"/>
</dbReference>
<reference evidence="1 2" key="1">
    <citation type="submission" date="2018-12" db="EMBL/GenBank/DDBJ databases">
        <title>The Draft Genome Sequence of the Soil Bacterium Pedobacter tournemirensis R1.</title>
        <authorList>
            <person name="He J."/>
        </authorList>
    </citation>
    <scope>NUCLEOTIDE SEQUENCE [LARGE SCALE GENOMIC DNA]</scope>
    <source>
        <strain evidence="1 2">R1</strain>
    </source>
</reference>
<organism evidence="1 2">
    <name type="scientific">Arcticibacter tournemirensis</name>
    <dbReference type="NCBI Taxonomy" id="699437"/>
    <lineage>
        <taxon>Bacteria</taxon>
        <taxon>Pseudomonadati</taxon>
        <taxon>Bacteroidota</taxon>
        <taxon>Sphingobacteriia</taxon>
        <taxon>Sphingobacteriales</taxon>
        <taxon>Sphingobacteriaceae</taxon>
        <taxon>Arcticibacter</taxon>
    </lineage>
</organism>
<comment type="caution">
    <text evidence="1">The sequence shown here is derived from an EMBL/GenBank/DDBJ whole genome shotgun (WGS) entry which is preliminary data.</text>
</comment>
<sequence length="190" mass="21712">MKQVIQKALSAYFPVSLQAAEALCDSARLTLFNEDDFLEQESEQVNSEFIVLDGIVRGFITNSRGEDITINFYTNGGAVTPAIMRGMNHRSIYNLQIVSRTARVLVFSNVRMESVMPKYKDLEMFGNTVLMADSQRRVEREMILLKETAENKLIWFRKAFPGLENKVPHYYIASYLGITATSLSRVRRKV</sequence>
<dbReference type="Gene3D" id="2.60.120.10">
    <property type="entry name" value="Jelly Rolls"/>
    <property type="match status" value="1"/>
</dbReference>
<dbReference type="AlphaFoldDB" id="A0A4Q0M8B8"/>
<evidence type="ECO:0000313" key="1">
    <source>
        <dbReference type="EMBL" id="RXF69381.1"/>
    </source>
</evidence>
<dbReference type="Proteomes" id="UP000290848">
    <property type="component" value="Unassembled WGS sequence"/>
</dbReference>
<gene>
    <name evidence="1" type="ORF">EKH83_11895</name>
</gene>
<accession>A0A4Q0M8B8</accession>
<dbReference type="InterPro" id="IPR014710">
    <property type="entry name" value="RmlC-like_jellyroll"/>
</dbReference>
<dbReference type="EMBL" id="RXOC01000007">
    <property type="protein sequence ID" value="RXF69381.1"/>
    <property type="molecule type" value="Genomic_DNA"/>
</dbReference>